<evidence type="ECO:0000256" key="2">
    <source>
        <dbReference type="ARBA" id="ARBA00022723"/>
    </source>
</evidence>
<dbReference type="Pfam" id="PF02746">
    <property type="entry name" value="MR_MLE_N"/>
    <property type="match status" value="1"/>
</dbReference>
<dbReference type="InterPro" id="IPR029017">
    <property type="entry name" value="Enolase-like_N"/>
</dbReference>
<dbReference type="InterPro" id="IPR013341">
    <property type="entry name" value="Mandelate_racemase_N_dom"/>
</dbReference>
<dbReference type="Pfam" id="PF13378">
    <property type="entry name" value="MR_MLE_C"/>
    <property type="match status" value="1"/>
</dbReference>
<evidence type="ECO:0000313" key="5">
    <source>
        <dbReference type="EMBL" id="MDN3292577.1"/>
    </source>
</evidence>
<dbReference type="InterPro" id="IPR018110">
    <property type="entry name" value="Mandel_Rmase/mucon_lact_enz_CS"/>
</dbReference>
<dbReference type="SUPFAM" id="SSF54826">
    <property type="entry name" value="Enolase N-terminal domain-like"/>
    <property type="match status" value="1"/>
</dbReference>
<dbReference type="RefSeq" id="WP_290109354.1">
    <property type="nucleotide sequence ID" value="NZ_JAUEPL010000001.1"/>
</dbReference>
<keyword evidence="6" id="KW-1185">Reference proteome</keyword>
<evidence type="ECO:0000256" key="1">
    <source>
        <dbReference type="ARBA" id="ARBA00008031"/>
    </source>
</evidence>
<dbReference type="PANTHER" id="PTHR48073">
    <property type="entry name" value="O-SUCCINYLBENZOATE SYNTHASE-RELATED"/>
    <property type="match status" value="1"/>
</dbReference>
<accession>A0ABT7YZA6</accession>
<dbReference type="Proteomes" id="UP001174050">
    <property type="component" value="Unassembled WGS sequence"/>
</dbReference>
<gene>
    <name evidence="5" type="ORF">QWM81_00650</name>
</gene>
<comment type="similarity">
    <text evidence="1">Belongs to the mandelate racemase/muconate lactonizing enzyme family.</text>
</comment>
<sequence length="366" mass="37242">MRIASFHTHVVRARYRRPFAISSGSSTDLVSLLVEVRTADGASGFGEASPMTAYTGETLAGLCAAVTDHVGPALVGRDPRDLTGAHAAMDAAIRGQHLAKAALDLALHDLAAGAAGWPAHLLLGGGATGGPVPTTWVVGLGTLDEMAEEAARYAAAGFPHIKLKGGEDPALDVELVAAVRKAVPESVELSLDANEGYAPGGAARTVARLADAGLDLVEQPLPRWDLDGLAALRAHGGVRVMVDESVQSAHDALEVVRRGAADVLNIKILKVGGLYRARQIAALAQTAGLAVKVGTMPELGVATLAAAHLSAALPHATVPPDLVGPLLVDEEPLAPAAFADTPGTGRVQLPVAPGLGHGLRAGASLR</sequence>
<dbReference type="PANTHER" id="PTHR48073:SF2">
    <property type="entry name" value="O-SUCCINYLBENZOATE SYNTHASE"/>
    <property type="match status" value="1"/>
</dbReference>
<organism evidence="5 6">
    <name type="scientific">Streptomyces ficellus</name>
    <dbReference type="NCBI Taxonomy" id="1977088"/>
    <lineage>
        <taxon>Bacteria</taxon>
        <taxon>Bacillati</taxon>
        <taxon>Actinomycetota</taxon>
        <taxon>Actinomycetes</taxon>
        <taxon>Kitasatosporales</taxon>
        <taxon>Streptomycetaceae</taxon>
        <taxon>Streptomyces</taxon>
    </lineage>
</organism>
<dbReference type="SUPFAM" id="SSF51604">
    <property type="entry name" value="Enolase C-terminal domain-like"/>
    <property type="match status" value="1"/>
</dbReference>
<dbReference type="SFLD" id="SFLDG00180">
    <property type="entry name" value="muconate_cycloisomerase"/>
    <property type="match status" value="1"/>
</dbReference>
<dbReference type="InterPro" id="IPR036849">
    <property type="entry name" value="Enolase-like_C_sf"/>
</dbReference>
<comment type="caution">
    <text evidence="5">The sequence shown here is derived from an EMBL/GenBank/DDBJ whole genome shotgun (WGS) entry which is preliminary data.</text>
</comment>
<name>A0ABT7YZA6_9ACTN</name>
<keyword evidence="3" id="KW-0413">Isomerase</keyword>
<dbReference type="SFLD" id="SFLDS00001">
    <property type="entry name" value="Enolase"/>
    <property type="match status" value="1"/>
</dbReference>
<evidence type="ECO:0000259" key="4">
    <source>
        <dbReference type="SMART" id="SM00922"/>
    </source>
</evidence>
<evidence type="ECO:0000256" key="3">
    <source>
        <dbReference type="ARBA" id="ARBA00023235"/>
    </source>
</evidence>
<dbReference type="Gene3D" id="3.30.390.10">
    <property type="entry name" value="Enolase-like, N-terminal domain"/>
    <property type="match status" value="1"/>
</dbReference>
<feature type="domain" description="Mandelate racemase/muconate lactonizing enzyme C-terminal" evidence="4">
    <location>
        <begin position="143"/>
        <end position="239"/>
    </location>
</feature>
<reference evidence="5" key="1">
    <citation type="submission" date="2023-06" db="EMBL/GenBank/DDBJ databases">
        <title>WGS-Sequencing of Streptomyces ficellus isolate 21 collected from sand in Gara Djebilet Iron Mine in Algeria.</title>
        <authorList>
            <person name="Zegers G.P."/>
            <person name="Gomez A."/>
            <person name="Gueddou A."/>
            <person name="Zahara A.F."/>
            <person name="Worth M."/>
            <person name="Sevigny J.L."/>
            <person name="Tisa L."/>
        </authorList>
    </citation>
    <scope>NUCLEOTIDE SEQUENCE</scope>
    <source>
        <strain evidence="5">AS11</strain>
    </source>
</reference>
<protein>
    <submittedName>
        <fullName evidence="5">Enolase C-terminal domain-like protein</fullName>
    </submittedName>
</protein>
<dbReference type="SFLD" id="SFLDF00009">
    <property type="entry name" value="o-succinylbenzoate_synthase"/>
    <property type="match status" value="1"/>
</dbReference>
<dbReference type="InterPro" id="IPR029065">
    <property type="entry name" value="Enolase_C-like"/>
</dbReference>
<keyword evidence="2" id="KW-0479">Metal-binding</keyword>
<proteinExistence type="inferred from homology"/>
<dbReference type="EMBL" id="JAUEPL010000001">
    <property type="protein sequence ID" value="MDN3292577.1"/>
    <property type="molecule type" value="Genomic_DNA"/>
</dbReference>
<evidence type="ECO:0000313" key="6">
    <source>
        <dbReference type="Proteomes" id="UP001174050"/>
    </source>
</evidence>
<dbReference type="InterPro" id="IPR013342">
    <property type="entry name" value="Mandelate_racemase_C"/>
</dbReference>
<dbReference type="SMART" id="SM00922">
    <property type="entry name" value="MR_MLE"/>
    <property type="match status" value="1"/>
</dbReference>
<dbReference type="PROSITE" id="PS00909">
    <property type="entry name" value="MR_MLE_2"/>
    <property type="match status" value="1"/>
</dbReference>
<dbReference type="Gene3D" id="3.20.20.120">
    <property type="entry name" value="Enolase-like C-terminal domain"/>
    <property type="match status" value="1"/>
</dbReference>